<dbReference type="STRING" id="122586.NMB1776"/>
<dbReference type="PaxDb" id="122586-NMB1776"/>
<dbReference type="HOGENOM" id="CLU_3374790_0_0_4"/>
<gene>
    <name evidence="2" type="ordered locus">NMB1776</name>
</gene>
<evidence type="ECO:0000313" key="2">
    <source>
        <dbReference type="EMBL" id="AAF42116.1"/>
    </source>
</evidence>
<organism evidence="2 3">
    <name type="scientific">Neisseria meningitidis serogroup B (strain ATCC BAA-335 / MC58)</name>
    <dbReference type="NCBI Taxonomy" id="122586"/>
    <lineage>
        <taxon>Bacteria</taxon>
        <taxon>Pseudomonadati</taxon>
        <taxon>Pseudomonadota</taxon>
        <taxon>Betaproteobacteria</taxon>
        <taxon>Neisseriales</taxon>
        <taxon>Neisseriaceae</taxon>
        <taxon>Neisseria</taxon>
    </lineage>
</organism>
<evidence type="ECO:0000313" key="3">
    <source>
        <dbReference type="Proteomes" id="UP000000425"/>
    </source>
</evidence>
<feature type="compositionally biased region" description="Polar residues" evidence="1">
    <location>
        <begin position="1"/>
        <end position="22"/>
    </location>
</feature>
<dbReference type="AlphaFoldDB" id="Q9JY26"/>
<proteinExistence type="predicted"/>
<protein>
    <submittedName>
        <fullName evidence="2">Uncharacterized protein</fullName>
    </submittedName>
</protein>
<dbReference type="Proteomes" id="UP000000425">
    <property type="component" value="Chromosome"/>
</dbReference>
<feature type="region of interest" description="Disordered" evidence="1">
    <location>
        <begin position="1"/>
        <end position="34"/>
    </location>
</feature>
<dbReference type="InParanoid" id="Q9JY26"/>
<dbReference type="KEGG" id="nme:NMB1776"/>
<evidence type="ECO:0000256" key="1">
    <source>
        <dbReference type="SAM" id="MobiDB-lite"/>
    </source>
</evidence>
<accession>Q9JY26</accession>
<keyword evidence="3" id="KW-1185">Reference proteome</keyword>
<name>Q9JY26_NEIMB</name>
<reference evidence="2 3" key="1">
    <citation type="journal article" date="2000" name="Science">
        <title>Complete genome sequence of Neisseria meningitidis serogroup B strain MC58.</title>
        <authorList>
            <person name="Tettelin H."/>
            <person name="Saunders N.J."/>
            <person name="Heidelberg J."/>
            <person name="Jeffries A.C."/>
            <person name="Nelson K.E."/>
            <person name="Eisen J.A."/>
            <person name="Ketchum K.A."/>
            <person name="Hood D.W."/>
            <person name="Peden J.F."/>
            <person name="Dodson R.J."/>
            <person name="Nelson W.C."/>
            <person name="Gwinn M.L."/>
            <person name="DeBoy R."/>
            <person name="Peterson J.D."/>
            <person name="Hickey E.K."/>
            <person name="Haft D.H."/>
            <person name="Salzberg S.L."/>
            <person name="White O."/>
            <person name="Fleischmann R.D."/>
            <person name="Dougherty B.A."/>
            <person name="Mason T."/>
            <person name="Ciecko A."/>
            <person name="Parksey D.S."/>
            <person name="Blair E."/>
            <person name="Cittone H."/>
            <person name="Clark E.B."/>
            <person name="Cotton M.D."/>
            <person name="Utterback T.R."/>
            <person name="Khouri H."/>
            <person name="Qin H."/>
            <person name="Vamathevan J."/>
            <person name="Gill J."/>
            <person name="Scarlato V."/>
            <person name="Masignani V."/>
            <person name="Pizza M."/>
            <person name="Grandi G."/>
            <person name="Sun L."/>
            <person name="Smith H.O."/>
            <person name="Fraser C.M."/>
            <person name="Moxon E.R."/>
            <person name="Rappuoli R."/>
            <person name="Venter J.C."/>
        </authorList>
    </citation>
    <scope>NUCLEOTIDE SEQUENCE [LARGE SCALE GENOMIC DNA]</scope>
    <source>
        <strain evidence="3">ATCC BAA-335 / MC58</strain>
    </source>
</reference>
<dbReference type="EMBL" id="AE002098">
    <property type="protein sequence ID" value="AAF42116.1"/>
    <property type="molecule type" value="Genomic_DNA"/>
</dbReference>
<dbReference type="PIR" id="D81044">
    <property type="entry name" value="D81044"/>
</dbReference>
<sequence>MPWKISTTTNLTPVPSANLSALPTTRCTTPPPTP</sequence>